<evidence type="ECO:0000313" key="2">
    <source>
        <dbReference type="EMBL" id="CAL1395350.1"/>
    </source>
</evidence>
<sequence>MGSETMAITKSLAEKSDVGSKAAATQIRVSSPQADNQRECIVVDETENEDLQDSMRTIMEMQLRRPGTNAT</sequence>
<gene>
    <name evidence="2" type="ORF">LTRI10_LOCUS35791</name>
</gene>
<feature type="region of interest" description="Disordered" evidence="1">
    <location>
        <begin position="1"/>
        <end position="36"/>
    </location>
</feature>
<accession>A0AAV2FCJ1</accession>
<dbReference type="Proteomes" id="UP001497516">
    <property type="component" value="Chromosome 6"/>
</dbReference>
<evidence type="ECO:0000313" key="3">
    <source>
        <dbReference type="Proteomes" id="UP001497516"/>
    </source>
</evidence>
<dbReference type="AlphaFoldDB" id="A0AAV2FCJ1"/>
<protein>
    <submittedName>
        <fullName evidence="2">Uncharacterized protein</fullName>
    </submittedName>
</protein>
<organism evidence="2 3">
    <name type="scientific">Linum trigynum</name>
    <dbReference type="NCBI Taxonomy" id="586398"/>
    <lineage>
        <taxon>Eukaryota</taxon>
        <taxon>Viridiplantae</taxon>
        <taxon>Streptophyta</taxon>
        <taxon>Embryophyta</taxon>
        <taxon>Tracheophyta</taxon>
        <taxon>Spermatophyta</taxon>
        <taxon>Magnoliopsida</taxon>
        <taxon>eudicotyledons</taxon>
        <taxon>Gunneridae</taxon>
        <taxon>Pentapetalae</taxon>
        <taxon>rosids</taxon>
        <taxon>fabids</taxon>
        <taxon>Malpighiales</taxon>
        <taxon>Linaceae</taxon>
        <taxon>Linum</taxon>
    </lineage>
</organism>
<name>A0AAV2FCJ1_9ROSI</name>
<keyword evidence="3" id="KW-1185">Reference proteome</keyword>
<reference evidence="2 3" key="1">
    <citation type="submission" date="2024-04" db="EMBL/GenBank/DDBJ databases">
        <authorList>
            <person name="Fracassetti M."/>
        </authorList>
    </citation>
    <scope>NUCLEOTIDE SEQUENCE [LARGE SCALE GENOMIC DNA]</scope>
</reference>
<proteinExistence type="predicted"/>
<dbReference type="EMBL" id="OZ034819">
    <property type="protein sequence ID" value="CAL1395350.1"/>
    <property type="molecule type" value="Genomic_DNA"/>
</dbReference>
<evidence type="ECO:0000256" key="1">
    <source>
        <dbReference type="SAM" id="MobiDB-lite"/>
    </source>
</evidence>